<reference evidence="10 11" key="1">
    <citation type="journal article" date="2021" name="Elife">
        <title>Chloroplast acquisition without the gene transfer in kleptoplastic sea slugs, Plakobranchus ocellatus.</title>
        <authorList>
            <person name="Maeda T."/>
            <person name="Takahashi S."/>
            <person name="Yoshida T."/>
            <person name="Shimamura S."/>
            <person name="Takaki Y."/>
            <person name="Nagai Y."/>
            <person name="Toyoda A."/>
            <person name="Suzuki Y."/>
            <person name="Arimoto A."/>
            <person name="Ishii H."/>
            <person name="Satoh N."/>
            <person name="Nishiyama T."/>
            <person name="Hasebe M."/>
            <person name="Maruyama T."/>
            <person name="Minagawa J."/>
            <person name="Obokata J."/>
            <person name="Shigenobu S."/>
        </authorList>
    </citation>
    <scope>NUCLEOTIDE SEQUENCE [LARGE SCALE GENOMIC DNA]</scope>
</reference>
<evidence type="ECO:0000256" key="8">
    <source>
        <dbReference type="ARBA" id="ARBA00048985"/>
    </source>
</evidence>
<accession>A0AAV4EMP9</accession>
<comment type="catalytic activity">
    <reaction evidence="8">
        <text>L-lysyl-[protein] + S-adenosyl-L-methionine = N(6)-methyl-L-lysyl-[protein] + S-adenosyl-L-homocysteine + H(+)</text>
        <dbReference type="Rhea" id="RHEA:51736"/>
        <dbReference type="Rhea" id="RHEA-COMP:9752"/>
        <dbReference type="Rhea" id="RHEA-COMP:13053"/>
        <dbReference type="ChEBI" id="CHEBI:15378"/>
        <dbReference type="ChEBI" id="CHEBI:29969"/>
        <dbReference type="ChEBI" id="CHEBI:57856"/>
        <dbReference type="ChEBI" id="CHEBI:59789"/>
        <dbReference type="ChEBI" id="CHEBI:61929"/>
    </reaction>
</comment>
<evidence type="ECO:0000256" key="5">
    <source>
        <dbReference type="ARBA" id="ARBA00022679"/>
    </source>
</evidence>
<keyword evidence="4" id="KW-0489">Methyltransferase</keyword>
<dbReference type="GO" id="GO:0008168">
    <property type="term" value="F:methyltransferase activity"/>
    <property type="evidence" value="ECO:0007669"/>
    <property type="project" value="UniProtKB-KW"/>
</dbReference>
<dbReference type="PROSITE" id="PS50280">
    <property type="entry name" value="SET"/>
    <property type="match status" value="1"/>
</dbReference>
<dbReference type="GO" id="GO:0005737">
    <property type="term" value="C:cytoplasm"/>
    <property type="evidence" value="ECO:0007669"/>
    <property type="project" value="UniProtKB-SubCell"/>
</dbReference>
<dbReference type="EMBL" id="BMAT01007313">
    <property type="protein sequence ID" value="GFR62005.1"/>
    <property type="molecule type" value="Genomic_DNA"/>
</dbReference>
<dbReference type="Gene3D" id="2.170.270.10">
    <property type="entry name" value="SET domain"/>
    <property type="match status" value="1"/>
</dbReference>
<dbReference type="InterPro" id="IPR011990">
    <property type="entry name" value="TPR-like_helical_dom_sf"/>
</dbReference>
<keyword evidence="6" id="KW-0949">S-adenosyl-L-methionine</keyword>
<evidence type="ECO:0000313" key="10">
    <source>
        <dbReference type="EMBL" id="GFR62005.1"/>
    </source>
</evidence>
<gene>
    <name evidence="10" type="ORF">ElyMa_003572300</name>
</gene>
<comment type="subcellular location">
    <subcellularLocation>
        <location evidence="2">Cytoplasm</location>
    </subcellularLocation>
    <subcellularLocation>
        <location evidence="1">Nucleus</location>
    </subcellularLocation>
</comment>
<dbReference type="GO" id="GO:0032259">
    <property type="term" value="P:methylation"/>
    <property type="evidence" value="ECO:0007669"/>
    <property type="project" value="UniProtKB-KW"/>
</dbReference>
<comment type="caution">
    <text evidence="10">The sequence shown here is derived from an EMBL/GenBank/DDBJ whole genome shotgun (WGS) entry which is preliminary data.</text>
</comment>
<dbReference type="InterPro" id="IPR052097">
    <property type="entry name" value="SET-MYND_domain_protein"/>
</dbReference>
<dbReference type="PANTHER" id="PTHR46165:SF2">
    <property type="entry name" value="SET AND MYND DOMAIN-CONTAINING PROTEIN 4"/>
    <property type="match status" value="1"/>
</dbReference>
<organism evidence="10 11">
    <name type="scientific">Elysia marginata</name>
    <dbReference type="NCBI Taxonomy" id="1093978"/>
    <lineage>
        <taxon>Eukaryota</taxon>
        <taxon>Metazoa</taxon>
        <taxon>Spiralia</taxon>
        <taxon>Lophotrochozoa</taxon>
        <taxon>Mollusca</taxon>
        <taxon>Gastropoda</taxon>
        <taxon>Heterobranchia</taxon>
        <taxon>Euthyneura</taxon>
        <taxon>Panpulmonata</taxon>
        <taxon>Sacoglossa</taxon>
        <taxon>Placobranchoidea</taxon>
        <taxon>Plakobranchidae</taxon>
        <taxon>Elysia</taxon>
    </lineage>
</organism>
<dbReference type="InterPro" id="IPR046341">
    <property type="entry name" value="SET_dom_sf"/>
</dbReference>
<dbReference type="Pfam" id="PF13424">
    <property type="entry name" value="TPR_12"/>
    <property type="match status" value="1"/>
</dbReference>
<dbReference type="InterPro" id="IPR019734">
    <property type="entry name" value="TPR_rpt"/>
</dbReference>
<evidence type="ECO:0000256" key="3">
    <source>
        <dbReference type="ARBA" id="ARBA00022490"/>
    </source>
</evidence>
<evidence type="ECO:0000256" key="1">
    <source>
        <dbReference type="ARBA" id="ARBA00004123"/>
    </source>
</evidence>
<dbReference type="SMART" id="SM00028">
    <property type="entry name" value="TPR"/>
    <property type="match status" value="3"/>
</dbReference>
<dbReference type="PANTHER" id="PTHR46165">
    <property type="entry name" value="SET AND MYND DOMAIN-CONTAINING PROTEIN 4"/>
    <property type="match status" value="1"/>
</dbReference>
<name>A0AAV4EMP9_9GAST</name>
<feature type="domain" description="SET" evidence="9">
    <location>
        <begin position="242"/>
        <end position="484"/>
    </location>
</feature>
<evidence type="ECO:0000256" key="7">
    <source>
        <dbReference type="ARBA" id="ARBA00023242"/>
    </source>
</evidence>
<dbReference type="CDD" id="cd10536">
    <property type="entry name" value="SET_SMYD4"/>
    <property type="match status" value="1"/>
</dbReference>
<keyword evidence="5" id="KW-0808">Transferase</keyword>
<sequence length="659" mass="73438">MSASMSFGNWQQALEEIIESCEIRKSKLFDDFQSLQCNEDRVNFIFKHSLIRDVDWLQTYFETCNSWHGKSQVEATFWKTKGNKFFQQRKFALAIDAYTQSCIHAPSTEGDDLSLGLGNRSAALFHLKHYKLCVTDIDRAVALNFPPTSLHKLLARKTWALIKLGHGDDAWKALQVLRKFVTSSNFSLKDQKKDEFLKEMANMDEAIQALLKDLTCINQKESKVLKPLMVFGGYSKVIPAVSKHAICQYSKMKGRYLEANQSIPRGSTIIVEKPFAAVLLPDHYETHCHHCFLSLPLTCLGCKGFNPQGLYDGDYLSVYDLMTHEESTEISDMLQYSLTAGLLSLTLAHSGFFSTPNEAGDSSGTGRSGICRQILASGTGSGVDLPPNMVKVGGLLLQHILQLVCNAHAITSIQTDDAGSRDDVAASGVASAEQTRIATAIYPAASLMNHSCDPTIVSSFLGKTLVVRTLKDLTKGNEIYNCYGPHYCRMDTEERQAILQSQYRFVCQCARCISGNLDQQRFGAFKCPRCSGIVISKNCVECGFTVSDETLLQFQETVTLGLQLFQKGLALLDIQQYEAALSMFEQCQRQRQTVLYKDHRDLAIVEDAIARCYSCLGDFVTAADHLTTSVEFARLLYGPLSQEYGHELQKLAEVNTSHC</sequence>
<keyword evidence="11" id="KW-1185">Reference proteome</keyword>
<dbReference type="SUPFAM" id="SSF82199">
    <property type="entry name" value="SET domain"/>
    <property type="match status" value="1"/>
</dbReference>
<dbReference type="Gene3D" id="1.25.40.10">
    <property type="entry name" value="Tetratricopeptide repeat domain"/>
    <property type="match status" value="2"/>
</dbReference>
<dbReference type="Proteomes" id="UP000762676">
    <property type="component" value="Unassembled WGS sequence"/>
</dbReference>
<dbReference type="InterPro" id="IPR044421">
    <property type="entry name" value="SMYD4_SET"/>
</dbReference>
<evidence type="ECO:0000256" key="2">
    <source>
        <dbReference type="ARBA" id="ARBA00004496"/>
    </source>
</evidence>
<dbReference type="Pfam" id="PF00856">
    <property type="entry name" value="SET"/>
    <property type="match status" value="1"/>
</dbReference>
<evidence type="ECO:0000256" key="4">
    <source>
        <dbReference type="ARBA" id="ARBA00022603"/>
    </source>
</evidence>
<protein>
    <submittedName>
        <fullName evidence="10">SET and MYND domain-containing protein 4</fullName>
    </submittedName>
</protein>
<evidence type="ECO:0000313" key="11">
    <source>
        <dbReference type="Proteomes" id="UP000762676"/>
    </source>
</evidence>
<keyword evidence="7" id="KW-0539">Nucleus</keyword>
<dbReference type="AlphaFoldDB" id="A0AAV4EMP9"/>
<proteinExistence type="predicted"/>
<dbReference type="GO" id="GO:0042826">
    <property type="term" value="F:histone deacetylase binding"/>
    <property type="evidence" value="ECO:0007669"/>
    <property type="project" value="TreeGrafter"/>
</dbReference>
<keyword evidence="3" id="KW-0963">Cytoplasm</keyword>
<dbReference type="InterPro" id="IPR001214">
    <property type="entry name" value="SET_dom"/>
</dbReference>
<evidence type="ECO:0000259" key="9">
    <source>
        <dbReference type="PROSITE" id="PS50280"/>
    </source>
</evidence>
<dbReference type="SUPFAM" id="SSF48452">
    <property type="entry name" value="TPR-like"/>
    <property type="match status" value="1"/>
</dbReference>
<dbReference type="GO" id="GO:0005634">
    <property type="term" value="C:nucleus"/>
    <property type="evidence" value="ECO:0007669"/>
    <property type="project" value="UniProtKB-SubCell"/>
</dbReference>
<evidence type="ECO:0000256" key="6">
    <source>
        <dbReference type="ARBA" id="ARBA00022691"/>
    </source>
</evidence>